<dbReference type="EMBL" id="JBBWUH010000002">
    <property type="protein sequence ID" value="KAK8175346.1"/>
    <property type="molecule type" value="Genomic_DNA"/>
</dbReference>
<keyword evidence="1" id="KW-0812">Transmembrane</keyword>
<gene>
    <name evidence="2" type="ORF">IWX90DRAFT_483426</name>
</gene>
<evidence type="ECO:0000313" key="2">
    <source>
        <dbReference type="EMBL" id="KAK8175346.1"/>
    </source>
</evidence>
<sequence>MDFIKFSPFFPSELRQGLPSALYFLLLAFTCKPPSILVVRPRLVPLLQPPPSAFAFLVVLAILVVVLPVLVSFFSKTYSVGKILWEGRHPLPPQPLGLDDLVLLPGKGYTDRCFCRRRTGPWTPDRSILKKHRAVCVNRKVKNVSWKSDEDLVDEIPPCLPTPQSPGPVPESRPTRKEVDIISVAQPDELHRYWQDCVMFELVRGHAKRELRDIGQRDSDGDMEMDDAPRKKVRWNPEVSVGWTIPNDIRDHWSQSVLRELIEQPPKLRPPPRKVRFNLQPKIKYVDKWKMADGIYFHWNNYVLRELIEQPPQLRPVSKEPLDGNMGTPANSSHFYAVLVTSSLSRDGEAKTS</sequence>
<keyword evidence="1" id="KW-1133">Transmembrane helix</keyword>
<keyword evidence="1" id="KW-0472">Membrane</keyword>
<keyword evidence="3" id="KW-1185">Reference proteome</keyword>
<organism evidence="2 3">
    <name type="scientific">Phyllosticta citrichinensis</name>
    <dbReference type="NCBI Taxonomy" id="1130410"/>
    <lineage>
        <taxon>Eukaryota</taxon>
        <taxon>Fungi</taxon>
        <taxon>Dikarya</taxon>
        <taxon>Ascomycota</taxon>
        <taxon>Pezizomycotina</taxon>
        <taxon>Dothideomycetes</taxon>
        <taxon>Dothideomycetes incertae sedis</taxon>
        <taxon>Botryosphaeriales</taxon>
        <taxon>Phyllostictaceae</taxon>
        <taxon>Phyllosticta</taxon>
    </lineage>
</organism>
<dbReference type="Proteomes" id="UP001456524">
    <property type="component" value="Unassembled WGS sequence"/>
</dbReference>
<comment type="caution">
    <text evidence="2">The sequence shown here is derived from an EMBL/GenBank/DDBJ whole genome shotgun (WGS) entry which is preliminary data.</text>
</comment>
<accession>A0ABR1Y2E1</accession>
<reference evidence="2 3" key="1">
    <citation type="journal article" date="2022" name="G3 (Bethesda)">
        <title>Enemy or ally: a genomic approach to elucidate the lifestyle of Phyllosticta citrichinaensis.</title>
        <authorList>
            <person name="Buijs V.A."/>
            <person name="Groenewald J.Z."/>
            <person name="Haridas S."/>
            <person name="LaButti K.M."/>
            <person name="Lipzen A."/>
            <person name="Martin F.M."/>
            <person name="Barry K."/>
            <person name="Grigoriev I.V."/>
            <person name="Crous P.W."/>
            <person name="Seidl M.F."/>
        </authorList>
    </citation>
    <scope>NUCLEOTIDE SEQUENCE [LARGE SCALE GENOMIC DNA]</scope>
    <source>
        <strain evidence="2 3">CBS 129764</strain>
    </source>
</reference>
<feature type="transmembrane region" description="Helical" evidence="1">
    <location>
        <begin position="53"/>
        <end position="74"/>
    </location>
</feature>
<evidence type="ECO:0000313" key="3">
    <source>
        <dbReference type="Proteomes" id="UP001456524"/>
    </source>
</evidence>
<proteinExistence type="predicted"/>
<feature type="transmembrane region" description="Helical" evidence="1">
    <location>
        <begin position="21"/>
        <end position="41"/>
    </location>
</feature>
<protein>
    <submittedName>
        <fullName evidence="2">Uncharacterized protein</fullName>
    </submittedName>
</protein>
<evidence type="ECO:0000256" key="1">
    <source>
        <dbReference type="SAM" id="Phobius"/>
    </source>
</evidence>
<name>A0ABR1Y2E1_9PEZI</name>